<proteinExistence type="predicted"/>
<reference evidence="2" key="1">
    <citation type="journal article" date="2024" name="Proc. Natl. Acad. Sci. U.S.A.">
        <title>Extraordinary preservation of gene collinearity over three hundred million years revealed in homosporous lycophytes.</title>
        <authorList>
            <person name="Li C."/>
            <person name="Wickell D."/>
            <person name="Kuo L.Y."/>
            <person name="Chen X."/>
            <person name="Nie B."/>
            <person name="Liao X."/>
            <person name="Peng D."/>
            <person name="Ji J."/>
            <person name="Jenkins J."/>
            <person name="Williams M."/>
            <person name="Shu S."/>
            <person name="Plott C."/>
            <person name="Barry K."/>
            <person name="Rajasekar S."/>
            <person name="Grimwood J."/>
            <person name="Han X."/>
            <person name="Sun S."/>
            <person name="Hou Z."/>
            <person name="He W."/>
            <person name="Dai G."/>
            <person name="Sun C."/>
            <person name="Schmutz J."/>
            <person name="Leebens-Mack J.H."/>
            <person name="Li F.W."/>
            <person name="Wang L."/>
        </authorList>
    </citation>
    <scope>NUCLEOTIDE SEQUENCE [LARGE SCALE GENOMIC DNA]</scope>
    <source>
        <strain evidence="2">cv. PW_Plant_1</strain>
    </source>
</reference>
<organism evidence="1 2">
    <name type="scientific">Diphasiastrum complanatum</name>
    <name type="common">Issler's clubmoss</name>
    <name type="synonym">Lycopodium complanatum</name>
    <dbReference type="NCBI Taxonomy" id="34168"/>
    <lineage>
        <taxon>Eukaryota</taxon>
        <taxon>Viridiplantae</taxon>
        <taxon>Streptophyta</taxon>
        <taxon>Embryophyta</taxon>
        <taxon>Tracheophyta</taxon>
        <taxon>Lycopodiopsida</taxon>
        <taxon>Lycopodiales</taxon>
        <taxon>Lycopodiaceae</taxon>
        <taxon>Lycopodioideae</taxon>
        <taxon>Diphasiastrum</taxon>
    </lineage>
</organism>
<accession>A0ACC2ARU1</accession>
<dbReference type="EMBL" id="CM055111">
    <property type="protein sequence ID" value="KAJ7519857.1"/>
    <property type="molecule type" value="Genomic_DNA"/>
</dbReference>
<evidence type="ECO:0000313" key="1">
    <source>
        <dbReference type="EMBL" id="KAJ7519857.1"/>
    </source>
</evidence>
<keyword evidence="2" id="KW-1185">Reference proteome</keyword>
<name>A0ACC2ARU1_DIPCM</name>
<protein>
    <submittedName>
        <fullName evidence="1">Uncharacterized protein</fullName>
    </submittedName>
</protein>
<comment type="caution">
    <text evidence="1">The sequence shown here is derived from an EMBL/GenBank/DDBJ whole genome shotgun (WGS) entry which is preliminary data.</text>
</comment>
<sequence>MQIFMIERIWGRLPEGLVDAILAHLPIFVLLRLRVVCKRWNTLLSCPGFLHLCSQVPQERSYLLFTGLDFLLRMCIQEGLIFCPSSNRWHRLPLNFLPFPSENIKGVTGGGGLLLVWSALNSAEMVVTNPVTRAWKILPTFHRSSSRPSLAALVVNKSKATYKIVAAFDSDTSTYVYESSTNVWTKTAKLPFLIPKCGLLFAMASYIVYMITLPGLLLTILKKASGARSRFYPEHSCDSWRASLIHKHIPSWLNHAAAFF</sequence>
<gene>
    <name evidence="1" type="ORF">O6H91_20G058500</name>
</gene>
<evidence type="ECO:0000313" key="2">
    <source>
        <dbReference type="Proteomes" id="UP001162992"/>
    </source>
</evidence>
<dbReference type="Proteomes" id="UP001162992">
    <property type="component" value="Chromosome 20"/>
</dbReference>